<comment type="similarity">
    <text evidence="1">Belongs to the mab-21 family.</text>
</comment>
<gene>
    <name evidence="4" type="ORF">MGAL_10B053599</name>
</gene>
<evidence type="ECO:0000313" key="4">
    <source>
        <dbReference type="EMBL" id="VDI64316.1"/>
    </source>
</evidence>
<evidence type="ECO:0000259" key="3">
    <source>
        <dbReference type="Pfam" id="PF20266"/>
    </source>
</evidence>
<dbReference type="OrthoDB" id="6112914at2759"/>
<sequence length="729" mass="84273">MDGMRKITYWEKYAVKRFPYRGQRRYTPCIYQSFDGGIIISNDVFGLTIRQFERTFTDCLNKRKKHEQWILNLRYPDKSSNEYIEYLQNCTDFNKDHYPWTGINFKGKYLYEHLVNIVGSEIDIRTRQRLFIIHDKIQSHITSGSLAEGIDLPGSDEDIMCVVDTVDVVRNVQNITYPIERTTLFMDTDNDHPGFAKLRLISEGQNVKYDFKTICESTKTGVFVSVQSFVNDMKKNYSPMSTSIELYSHGPCLSDKEQTIDIAFCFKSKCFPYPAIPWSFRHRNQWPSTNVMDKIINYGCLLVAIGPRIISNNQFLWRISFSMAEKQLVHSFNFTQLLCYGLLKLTLKHIINKNDDVKDLLCSYFLKTALFWVSEEVDIDTFQMPKLFNCFSLCLNKLILWVDSCYCPNYFIPEQNMYRGKITPDNNQILLHVLDGILLGGIEGLINNIFSTQSLNHLSISKNSDISFIVKDFLFYRTCGTSLGTDILDCYSALELTDSLRKSESSAFLSDSCIYRSALISKSIAQQLPKTMTINEKYNIHKRIHKHLQNGIKADAVSGWLLYASFYYVTGQYEVALKLTDYVLLRSTPDMVYIGLFKYDEEDIHHYRQNVHHSVSLNAKMKISTVNGVTYLKHSPLIPEELQLQVENSSKGIPPVVMTHCLRFLCYNRLRDISNRQHALRDLHLTVENCYFIGAADQSISLTILGICYDLSGDKDNAYQCYDEALQCT</sequence>
<dbReference type="Gene3D" id="1.10.1410.40">
    <property type="match status" value="1"/>
</dbReference>
<feature type="domain" description="Mab-21-like nucleotidyltransferase" evidence="2">
    <location>
        <begin position="255"/>
        <end position="330"/>
    </location>
</feature>
<evidence type="ECO:0000313" key="5">
    <source>
        <dbReference type="Proteomes" id="UP000596742"/>
    </source>
</evidence>
<dbReference type="EMBL" id="UYJE01008496">
    <property type="protein sequence ID" value="VDI64316.1"/>
    <property type="molecule type" value="Genomic_DNA"/>
</dbReference>
<evidence type="ECO:0000259" key="2">
    <source>
        <dbReference type="Pfam" id="PF03281"/>
    </source>
</evidence>
<keyword evidence="5" id="KW-1185">Reference proteome</keyword>
<reference evidence="4" key="1">
    <citation type="submission" date="2018-11" db="EMBL/GenBank/DDBJ databases">
        <authorList>
            <person name="Alioto T."/>
            <person name="Alioto T."/>
        </authorList>
    </citation>
    <scope>NUCLEOTIDE SEQUENCE</scope>
</reference>
<dbReference type="InterPro" id="IPR046903">
    <property type="entry name" value="Mab-21-like_nuc_Trfase"/>
</dbReference>
<dbReference type="AlphaFoldDB" id="A0A8B6GIK4"/>
<accession>A0A8B6GIK4</accession>
<proteinExistence type="inferred from homology"/>
<dbReference type="Pfam" id="PF03281">
    <property type="entry name" value="Mab-21"/>
    <property type="match status" value="1"/>
</dbReference>
<name>A0A8B6GIK4_MYTGA</name>
<feature type="domain" description="Mab-21-like HhH/H2TH-like" evidence="3">
    <location>
        <begin position="343"/>
        <end position="427"/>
    </location>
</feature>
<evidence type="ECO:0008006" key="6">
    <source>
        <dbReference type="Google" id="ProtNLM"/>
    </source>
</evidence>
<dbReference type="SMART" id="SM01265">
    <property type="entry name" value="Mab-21"/>
    <property type="match status" value="1"/>
</dbReference>
<dbReference type="InterPro" id="IPR024810">
    <property type="entry name" value="MAB21L/cGLR"/>
</dbReference>
<organism evidence="4 5">
    <name type="scientific">Mytilus galloprovincialis</name>
    <name type="common">Mediterranean mussel</name>
    <dbReference type="NCBI Taxonomy" id="29158"/>
    <lineage>
        <taxon>Eukaryota</taxon>
        <taxon>Metazoa</taxon>
        <taxon>Spiralia</taxon>
        <taxon>Lophotrochozoa</taxon>
        <taxon>Mollusca</taxon>
        <taxon>Bivalvia</taxon>
        <taxon>Autobranchia</taxon>
        <taxon>Pteriomorphia</taxon>
        <taxon>Mytilida</taxon>
        <taxon>Mytiloidea</taxon>
        <taxon>Mytilidae</taxon>
        <taxon>Mytilinae</taxon>
        <taxon>Mytilus</taxon>
    </lineage>
</organism>
<dbReference type="Pfam" id="PF20266">
    <property type="entry name" value="Mab-21_C"/>
    <property type="match status" value="1"/>
</dbReference>
<dbReference type="Proteomes" id="UP000596742">
    <property type="component" value="Unassembled WGS sequence"/>
</dbReference>
<dbReference type="PANTHER" id="PTHR10656:SF69">
    <property type="entry name" value="MAB-21-LIKE HHH_H2TH-LIKE DOMAIN-CONTAINING PROTEIN"/>
    <property type="match status" value="1"/>
</dbReference>
<evidence type="ECO:0000256" key="1">
    <source>
        <dbReference type="ARBA" id="ARBA00008307"/>
    </source>
</evidence>
<dbReference type="PANTHER" id="PTHR10656">
    <property type="entry name" value="CELL FATE DETERMINING PROTEIN MAB21-RELATED"/>
    <property type="match status" value="1"/>
</dbReference>
<protein>
    <recommendedName>
        <fullName evidence="6">Mab-21-like HhH/H2TH-like domain-containing protein</fullName>
    </recommendedName>
</protein>
<dbReference type="InterPro" id="IPR046906">
    <property type="entry name" value="Mab-21_HhH/H2TH-like"/>
</dbReference>
<comment type="caution">
    <text evidence="4">The sequence shown here is derived from an EMBL/GenBank/DDBJ whole genome shotgun (WGS) entry which is preliminary data.</text>
</comment>